<dbReference type="EMBL" id="JBBPBN010000257">
    <property type="protein sequence ID" value="KAK8491986.1"/>
    <property type="molecule type" value="Genomic_DNA"/>
</dbReference>
<gene>
    <name evidence="1" type="ORF">V6N11_014110</name>
</gene>
<organism evidence="1 2">
    <name type="scientific">Hibiscus sabdariffa</name>
    <name type="common">roselle</name>
    <dbReference type="NCBI Taxonomy" id="183260"/>
    <lineage>
        <taxon>Eukaryota</taxon>
        <taxon>Viridiplantae</taxon>
        <taxon>Streptophyta</taxon>
        <taxon>Embryophyta</taxon>
        <taxon>Tracheophyta</taxon>
        <taxon>Spermatophyta</taxon>
        <taxon>Magnoliopsida</taxon>
        <taxon>eudicotyledons</taxon>
        <taxon>Gunneridae</taxon>
        <taxon>Pentapetalae</taxon>
        <taxon>rosids</taxon>
        <taxon>malvids</taxon>
        <taxon>Malvales</taxon>
        <taxon>Malvaceae</taxon>
        <taxon>Malvoideae</taxon>
        <taxon>Hibiscus</taxon>
    </lineage>
</organism>
<evidence type="ECO:0000313" key="2">
    <source>
        <dbReference type="Proteomes" id="UP001396334"/>
    </source>
</evidence>
<evidence type="ECO:0000313" key="1">
    <source>
        <dbReference type="EMBL" id="KAK8491986.1"/>
    </source>
</evidence>
<proteinExistence type="predicted"/>
<comment type="caution">
    <text evidence="1">The sequence shown here is derived from an EMBL/GenBank/DDBJ whole genome shotgun (WGS) entry which is preliminary data.</text>
</comment>
<dbReference type="Proteomes" id="UP001396334">
    <property type="component" value="Unassembled WGS sequence"/>
</dbReference>
<keyword evidence="2" id="KW-1185">Reference proteome</keyword>
<accession>A0ABR2AFT7</accession>
<sequence>MEVGPAHACAVGCACTRPHKKKKGLTLESPLFLKILSNFQHPFKGRGIGVTQLPEHLSQRMERTLRKGAIRLPESADFRPLSDKSTVVLWHFILFWLRRVLPPLTLPGYGFPFTRIPRLWNPFDLSLHSFNEALFSGSGVKGQAS</sequence>
<protein>
    <submittedName>
        <fullName evidence="1">Uncharacterized protein</fullName>
    </submittedName>
</protein>
<name>A0ABR2AFT7_9ROSI</name>
<reference evidence="1 2" key="1">
    <citation type="journal article" date="2024" name="G3 (Bethesda)">
        <title>Genome assembly of Hibiscus sabdariffa L. provides insights into metabolisms of medicinal natural products.</title>
        <authorList>
            <person name="Kim T."/>
        </authorList>
    </citation>
    <scope>NUCLEOTIDE SEQUENCE [LARGE SCALE GENOMIC DNA]</scope>
    <source>
        <strain evidence="1">TK-2024</strain>
        <tissue evidence="1">Old leaves</tissue>
    </source>
</reference>